<feature type="domain" description="Laminin G" evidence="3">
    <location>
        <begin position="118"/>
        <end position="273"/>
    </location>
</feature>
<dbReference type="InterPro" id="IPR000742">
    <property type="entry name" value="EGF"/>
</dbReference>
<feature type="domain" description="Laminin G" evidence="3">
    <location>
        <begin position="1"/>
        <end position="75"/>
    </location>
</feature>
<evidence type="ECO:0008006" key="7">
    <source>
        <dbReference type="Google" id="ProtNLM"/>
    </source>
</evidence>
<feature type="disulfide bond" evidence="2">
    <location>
        <begin position="84"/>
        <end position="101"/>
    </location>
</feature>
<dbReference type="Gene3D" id="2.60.120.200">
    <property type="match status" value="1"/>
</dbReference>
<evidence type="ECO:0000313" key="5">
    <source>
        <dbReference type="EnsemblMetazoa" id="SCAU011920-PA"/>
    </source>
</evidence>
<evidence type="ECO:0000259" key="3">
    <source>
        <dbReference type="PROSITE" id="PS50025"/>
    </source>
</evidence>
<dbReference type="EnsemblMetazoa" id="SCAU011920-RA">
    <property type="protein sequence ID" value="SCAU011920-PA"/>
    <property type="gene ID" value="SCAU011920"/>
</dbReference>
<dbReference type="InterPro" id="IPR001791">
    <property type="entry name" value="Laminin_G"/>
</dbReference>
<dbReference type="SUPFAM" id="SSF49899">
    <property type="entry name" value="Concanavalin A-like lectins/glucanases"/>
    <property type="match status" value="1"/>
</dbReference>
<dbReference type="GO" id="GO:0016020">
    <property type="term" value="C:membrane"/>
    <property type="evidence" value="ECO:0007669"/>
    <property type="project" value="UniProtKB-SubCell"/>
</dbReference>
<organism evidence="5 6">
    <name type="scientific">Stomoxys calcitrans</name>
    <name type="common">Stable fly</name>
    <name type="synonym">Conops calcitrans</name>
    <dbReference type="NCBI Taxonomy" id="35570"/>
    <lineage>
        <taxon>Eukaryota</taxon>
        <taxon>Metazoa</taxon>
        <taxon>Ecdysozoa</taxon>
        <taxon>Arthropoda</taxon>
        <taxon>Hexapoda</taxon>
        <taxon>Insecta</taxon>
        <taxon>Pterygota</taxon>
        <taxon>Neoptera</taxon>
        <taxon>Endopterygota</taxon>
        <taxon>Diptera</taxon>
        <taxon>Brachycera</taxon>
        <taxon>Muscomorpha</taxon>
        <taxon>Muscoidea</taxon>
        <taxon>Muscidae</taxon>
        <taxon>Stomoxys</taxon>
    </lineage>
</organism>
<accession>A0A1I8PX72</accession>
<dbReference type="VEuPathDB" id="VectorBase:SCAU011920"/>
<dbReference type="PANTHER" id="PTHR15036:SF49">
    <property type="entry name" value="AXOTACTIN"/>
    <property type="match status" value="1"/>
</dbReference>
<dbReference type="STRING" id="35570.A0A1I8PX72"/>
<feature type="domain" description="EGF-like" evidence="4">
    <location>
        <begin position="76"/>
        <end position="114"/>
    </location>
</feature>
<keyword evidence="1 2" id="KW-1015">Disulfide bond</keyword>
<evidence type="ECO:0000259" key="4">
    <source>
        <dbReference type="PROSITE" id="PS50026"/>
    </source>
</evidence>
<dbReference type="Proteomes" id="UP000095300">
    <property type="component" value="Unassembled WGS sequence"/>
</dbReference>
<keyword evidence="6" id="KW-1185">Reference proteome</keyword>
<dbReference type="PANTHER" id="PTHR15036">
    <property type="entry name" value="PIKACHURIN-LIKE PROTEIN"/>
    <property type="match status" value="1"/>
</dbReference>
<comment type="caution">
    <text evidence="2">Lacks conserved residue(s) required for the propagation of feature annotation.</text>
</comment>
<proteinExistence type="predicted"/>
<sequence length="273" mass="30282">VLSPHRPPAPPTEYFQLNIGGYDPANLLRTNMEAPAQQGFIGCVRGLKIGAYLVDLAEINERNIAPTMDGVLPNCQIKCDAEPCKNGGICQENFAKQESKCDCEHTSFLGEFCMEEKGADFSGESTLQRKFELVGKVDYVRLQLAFSSSDLRRANRVMLLLQTAADRSYYLMVAITADGYLLFEEDREGPAVGARIDRNFLNNARHSIYYQRNHTEATLYIDRDPIPLAPISARALTPSADMGANRVQIGGINTTDTRFAVFKSYSGCLSSKY</sequence>
<keyword evidence="2" id="KW-0245">EGF-like domain</keyword>
<name>A0A1I8PX72_STOCA</name>
<reference evidence="5" key="1">
    <citation type="submission" date="2020-05" db="UniProtKB">
        <authorList>
            <consortium name="EnsemblMetazoa"/>
        </authorList>
    </citation>
    <scope>IDENTIFICATION</scope>
    <source>
        <strain evidence="5">USDA</strain>
    </source>
</reference>
<dbReference type="PROSITE" id="PS50026">
    <property type="entry name" value="EGF_3"/>
    <property type="match status" value="1"/>
</dbReference>
<dbReference type="AlphaFoldDB" id="A0A1I8PX72"/>
<dbReference type="PROSITE" id="PS50025">
    <property type="entry name" value="LAM_G_DOMAIN"/>
    <property type="match status" value="2"/>
</dbReference>
<gene>
    <name evidence="5" type="primary">106095097</name>
</gene>
<evidence type="ECO:0000256" key="2">
    <source>
        <dbReference type="PROSITE-ProRule" id="PRU00076"/>
    </source>
</evidence>
<dbReference type="Gene3D" id="2.10.25.10">
    <property type="entry name" value="Laminin"/>
    <property type="match status" value="1"/>
</dbReference>
<evidence type="ECO:0000256" key="1">
    <source>
        <dbReference type="ARBA" id="ARBA00023157"/>
    </source>
</evidence>
<dbReference type="InterPro" id="IPR013320">
    <property type="entry name" value="ConA-like_dom_sf"/>
</dbReference>
<evidence type="ECO:0000313" key="6">
    <source>
        <dbReference type="Proteomes" id="UP000095300"/>
    </source>
</evidence>
<protein>
    <recommendedName>
        <fullName evidence="7">Laminin G domain-containing protein</fullName>
    </recommendedName>
</protein>
<dbReference type="InterPro" id="IPR050372">
    <property type="entry name" value="Neurexin-related_CASP"/>
</dbReference>